<proteinExistence type="predicted"/>
<accession>W1YFV8</accession>
<keyword evidence="2" id="KW-0472">Membrane</keyword>
<dbReference type="AlphaFoldDB" id="W1YFV8"/>
<protein>
    <submittedName>
        <fullName evidence="3">Uncharacterized protein</fullName>
    </submittedName>
</protein>
<feature type="transmembrane region" description="Helical" evidence="2">
    <location>
        <begin position="29"/>
        <end position="47"/>
    </location>
</feature>
<keyword evidence="2" id="KW-0812">Transmembrane</keyword>
<evidence type="ECO:0000313" key="3">
    <source>
        <dbReference type="EMBL" id="ETJ41251.1"/>
    </source>
</evidence>
<sequence length="87" mass="10043">AQAYGIVIFFSIGAAIGGIVTRIYMERSILIASAMLLIVFISMFRNVEKYILKELEEDDEIEEEEIDSEIEELKENDEEKTEFKTKC</sequence>
<reference evidence="3" key="1">
    <citation type="submission" date="2013-12" db="EMBL/GenBank/DDBJ databases">
        <title>A Varibaculum cambriense genome reconstructed from a premature infant gut community with otherwise low bacterial novelty that shifts toward anaerobic metabolism during the third week of life.</title>
        <authorList>
            <person name="Brown C.T."/>
            <person name="Sharon I."/>
            <person name="Thomas B.C."/>
            <person name="Castelle C.J."/>
            <person name="Morowitz M.J."/>
            <person name="Banfield J.F."/>
        </authorList>
    </citation>
    <scope>NUCLEOTIDE SEQUENCE</scope>
</reference>
<organism evidence="3">
    <name type="scientific">human gut metagenome</name>
    <dbReference type="NCBI Taxonomy" id="408170"/>
    <lineage>
        <taxon>unclassified sequences</taxon>
        <taxon>metagenomes</taxon>
        <taxon>organismal metagenomes</taxon>
    </lineage>
</organism>
<gene>
    <name evidence="3" type="ORF">Q604_UNBC04821G0001</name>
</gene>
<evidence type="ECO:0000256" key="2">
    <source>
        <dbReference type="SAM" id="Phobius"/>
    </source>
</evidence>
<feature type="non-terminal residue" evidence="3">
    <location>
        <position position="1"/>
    </location>
</feature>
<comment type="caution">
    <text evidence="3">The sequence shown here is derived from an EMBL/GenBank/DDBJ whole genome shotgun (WGS) entry which is preliminary data.</text>
</comment>
<keyword evidence="2" id="KW-1133">Transmembrane helix</keyword>
<feature type="compositionally biased region" description="Acidic residues" evidence="1">
    <location>
        <begin position="62"/>
        <end position="80"/>
    </location>
</feature>
<feature type="region of interest" description="Disordered" evidence="1">
    <location>
        <begin position="62"/>
        <end position="87"/>
    </location>
</feature>
<dbReference type="EMBL" id="AZMM01004821">
    <property type="protein sequence ID" value="ETJ41251.1"/>
    <property type="molecule type" value="Genomic_DNA"/>
</dbReference>
<name>W1YFV8_9ZZZZ</name>
<feature type="transmembrane region" description="Helical" evidence="2">
    <location>
        <begin position="6"/>
        <end position="24"/>
    </location>
</feature>
<evidence type="ECO:0000256" key="1">
    <source>
        <dbReference type="SAM" id="MobiDB-lite"/>
    </source>
</evidence>